<evidence type="ECO:0000256" key="1">
    <source>
        <dbReference type="ARBA" id="ARBA00022723"/>
    </source>
</evidence>
<dbReference type="InterPro" id="IPR019787">
    <property type="entry name" value="Znf_PHD-finger"/>
</dbReference>
<feature type="region of interest" description="Disordered" evidence="4">
    <location>
        <begin position="1"/>
        <end position="44"/>
    </location>
</feature>
<dbReference type="PANTHER" id="PTHR46364">
    <property type="entry name" value="OS08G0421900 PROTEIN"/>
    <property type="match status" value="1"/>
</dbReference>
<feature type="compositionally biased region" description="Polar residues" evidence="4">
    <location>
        <begin position="293"/>
        <end position="304"/>
    </location>
</feature>
<feature type="compositionally biased region" description="Basic residues" evidence="4">
    <location>
        <begin position="307"/>
        <end position="316"/>
    </location>
</feature>
<keyword evidence="3" id="KW-0862">Zinc</keyword>
<dbReference type="InterPro" id="IPR043151">
    <property type="entry name" value="BAH_sf"/>
</dbReference>
<keyword evidence="7" id="KW-1185">Reference proteome</keyword>
<evidence type="ECO:0000313" key="7">
    <source>
        <dbReference type="Proteomes" id="UP000809789"/>
    </source>
</evidence>
<dbReference type="OrthoDB" id="10259622at2759"/>
<dbReference type="InterPro" id="IPR011011">
    <property type="entry name" value="Znf_FYVE_PHD"/>
</dbReference>
<dbReference type="Gene3D" id="2.30.30.490">
    <property type="match status" value="1"/>
</dbReference>
<feature type="region of interest" description="Disordered" evidence="4">
    <location>
        <begin position="291"/>
        <end position="331"/>
    </location>
</feature>
<name>A0A8K0PCZ7_9PEZI</name>
<reference evidence="6" key="1">
    <citation type="submission" date="2021-07" db="EMBL/GenBank/DDBJ databases">
        <title>Elsinoe batatas strain:CRI-CJ2 Genome sequencing and assembly.</title>
        <authorList>
            <person name="Huang L."/>
        </authorList>
    </citation>
    <scope>NUCLEOTIDE SEQUENCE</scope>
    <source>
        <strain evidence="6">CRI-CJ2</strain>
    </source>
</reference>
<keyword evidence="2" id="KW-0863">Zinc-finger</keyword>
<organism evidence="6 7">
    <name type="scientific">Elsinoe batatas</name>
    <dbReference type="NCBI Taxonomy" id="2601811"/>
    <lineage>
        <taxon>Eukaryota</taxon>
        <taxon>Fungi</taxon>
        <taxon>Dikarya</taxon>
        <taxon>Ascomycota</taxon>
        <taxon>Pezizomycotina</taxon>
        <taxon>Dothideomycetes</taxon>
        <taxon>Dothideomycetidae</taxon>
        <taxon>Myriangiales</taxon>
        <taxon>Elsinoaceae</taxon>
        <taxon>Elsinoe</taxon>
    </lineage>
</organism>
<dbReference type="Pfam" id="PF00628">
    <property type="entry name" value="PHD"/>
    <property type="match status" value="1"/>
</dbReference>
<evidence type="ECO:0000313" key="6">
    <source>
        <dbReference type="EMBL" id="KAG8624077.1"/>
    </source>
</evidence>
<feature type="domain" description="BAH" evidence="5">
    <location>
        <begin position="123"/>
        <end position="250"/>
    </location>
</feature>
<sequence length="385" mass="42467">MAIKRGADGSPAANGTNGVKRAKSETATPNIESPGHARQQPVLTADERIKLGQWLDKKANDEVEIFKITYPGGAGKGKKGTPRAKGERLFLDGREYGDVSFAVANKPKWEQLTKYRRCTVSEQTFGIGECVFVRSDEDDTNDGNDDDDGTLAQWKAQLHEVRALDENHVYLRVSWLYRPARDLTGGPRPYHGKYELIPSTEMAIIDAKTINGALKVKYWDEYKDDDVHGPTEYFWRQSIDHLSSTLSSLRTICSCAQPQNPDQQIVQCSNCNDWQHAKCLEEQGLEQYLAGSPSETNGAASNGTKPAKPKSKKARASKAAAMPKKTDAQDVYATLTAGKDGKGKVMIEITDNRQGEESKRELEPTCLLCKKALEGDSGAEVDVKQ</sequence>
<dbReference type="SUPFAM" id="SSF57903">
    <property type="entry name" value="FYVE/PHD zinc finger"/>
    <property type="match status" value="1"/>
</dbReference>
<dbReference type="PROSITE" id="PS51038">
    <property type="entry name" value="BAH"/>
    <property type="match status" value="1"/>
</dbReference>
<gene>
    <name evidence="6" type="ORF">KVT40_009053</name>
</gene>
<dbReference type="GO" id="GO:0003682">
    <property type="term" value="F:chromatin binding"/>
    <property type="evidence" value="ECO:0007669"/>
    <property type="project" value="InterPro"/>
</dbReference>
<evidence type="ECO:0000259" key="5">
    <source>
        <dbReference type="PROSITE" id="PS51038"/>
    </source>
</evidence>
<dbReference type="Proteomes" id="UP000809789">
    <property type="component" value="Unassembled WGS sequence"/>
</dbReference>
<dbReference type="EMBL" id="JAESVG020000010">
    <property type="protein sequence ID" value="KAG8624077.1"/>
    <property type="molecule type" value="Genomic_DNA"/>
</dbReference>
<proteinExistence type="predicted"/>
<dbReference type="InterPro" id="IPR013083">
    <property type="entry name" value="Znf_RING/FYVE/PHD"/>
</dbReference>
<dbReference type="GO" id="GO:0008270">
    <property type="term" value="F:zinc ion binding"/>
    <property type="evidence" value="ECO:0007669"/>
    <property type="project" value="UniProtKB-KW"/>
</dbReference>
<dbReference type="Gene3D" id="3.30.40.10">
    <property type="entry name" value="Zinc/RING finger domain, C3HC4 (zinc finger)"/>
    <property type="match status" value="1"/>
</dbReference>
<protein>
    <recommendedName>
        <fullName evidence="5">BAH domain-containing protein</fullName>
    </recommendedName>
</protein>
<evidence type="ECO:0000256" key="2">
    <source>
        <dbReference type="ARBA" id="ARBA00022771"/>
    </source>
</evidence>
<comment type="caution">
    <text evidence="6">The sequence shown here is derived from an EMBL/GenBank/DDBJ whole genome shotgun (WGS) entry which is preliminary data.</text>
</comment>
<dbReference type="InterPro" id="IPR001025">
    <property type="entry name" value="BAH_dom"/>
</dbReference>
<evidence type="ECO:0000256" key="3">
    <source>
        <dbReference type="ARBA" id="ARBA00022833"/>
    </source>
</evidence>
<dbReference type="AlphaFoldDB" id="A0A8K0PCZ7"/>
<evidence type="ECO:0000256" key="4">
    <source>
        <dbReference type="SAM" id="MobiDB-lite"/>
    </source>
</evidence>
<accession>A0A8K0PCZ7</accession>
<dbReference type="CDD" id="cd04370">
    <property type="entry name" value="BAH"/>
    <property type="match status" value="1"/>
</dbReference>
<keyword evidence="1" id="KW-0479">Metal-binding</keyword>